<dbReference type="EMBL" id="RBKT01000001">
    <property type="protein sequence ID" value="RKR89909.1"/>
    <property type="molecule type" value="Genomic_DNA"/>
</dbReference>
<name>A0A495JPC6_9ACTN</name>
<comment type="caution">
    <text evidence="3">The sequence shown here is derived from an EMBL/GenBank/DDBJ whole genome shotgun (WGS) entry which is preliminary data.</text>
</comment>
<sequence>MRTRRDQVQAYRFVTRRIVSALLSGDPETNNLPMRRLGLAVFGSAMAAAIVLAGAGVYGLVTKRSSPLEPNTLVVERETGATYVFVDDLLYPTLNYTSARLILDEADPQVRTMSQASIQDRPRGPMVGIVGAPDDLPGQKSLVGLPWSVCNTPNPTDSRQSTTRLVVNQELAGGVALADRAVLITNNRQLYLLTNNTRMQITGGAAAMTALKMASVRPVEVGPQLLNAIPVGPRVREPGIAGNKEPSRLRVGPGPARVGQVFRSAGQHYVLTRIGLAPIGEITALLLLRDGGVVKEITPQQAGQALSQERLEDEGMPQRLPEVQPAVAGSTSICATYRDGTAGSSRTTIEVFDQTPPELTPSAPGSIEVRQSTRDAVQTAQRVVMPGGKGALVQAMPGSGGGSGGAPGATVYLVTSQGVRYPLGTRDGDAVTALGYGGVTPLGLPASVLALVPTGPTLQRSDALRYFAPGSAPSPARSNATPTARPSQPPSPSGTPSPAGSSATGSPATPTARPPQSGQPVPSTTPQPTVTAG</sequence>
<dbReference type="OrthoDB" id="3847604at2"/>
<evidence type="ECO:0000313" key="3">
    <source>
        <dbReference type="EMBL" id="RKR89909.1"/>
    </source>
</evidence>
<dbReference type="InterPro" id="IPR007795">
    <property type="entry name" value="T7SS_EccB"/>
</dbReference>
<keyword evidence="2" id="KW-0472">Membrane</keyword>
<dbReference type="InterPro" id="IPR044857">
    <property type="entry name" value="T7SS_EccB_R1"/>
</dbReference>
<keyword evidence="2" id="KW-1133">Transmembrane helix</keyword>
<dbReference type="Proteomes" id="UP000277671">
    <property type="component" value="Unassembled WGS sequence"/>
</dbReference>
<dbReference type="PANTHER" id="PTHR40765:SF2">
    <property type="entry name" value="ESX-2 SECRETION SYSTEM ATPASE ECCB2"/>
    <property type="match status" value="1"/>
</dbReference>
<organism evidence="3 4">
    <name type="scientific">Micromonospora pisi</name>
    <dbReference type="NCBI Taxonomy" id="589240"/>
    <lineage>
        <taxon>Bacteria</taxon>
        <taxon>Bacillati</taxon>
        <taxon>Actinomycetota</taxon>
        <taxon>Actinomycetes</taxon>
        <taxon>Micromonosporales</taxon>
        <taxon>Micromonosporaceae</taxon>
        <taxon>Micromonospora</taxon>
    </lineage>
</organism>
<evidence type="ECO:0000256" key="2">
    <source>
        <dbReference type="SAM" id="Phobius"/>
    </source>
</evidence>
<keyword evidence="4" id="KW-1185">Reference proteome</keyword>
<gene>
    <name evidence="3" type="ORF">BDK92_4269</name>
</gene>
<dbReference type="Gene3D" id="3.30.2390.20">
    <property type="entry name" value="Type VII secretion system EccB, repeat 1 domain"/>
    <property type="match status" value="1"/>
</dbReference>
<feature type="transmembrane region" description="Helical" evidence="2">
    <location>
        <begin position="37"/>
        <end position="61"/>
    </location>
</feature>
<dbReference type="Pfam" id="PF05108">
    <property type="entry name" value="T7SS_ESX1_EccB"/>
    <property type="match status" value="1"/>
</dbReference>
<dbReference type="AlphaFoldDB" id="A0A495JPC6"/>
<accession>A0A495JPC6</accession>
<proteinExistence type="predicted"/>
<dbReference type="GO" id="GO:0005576">
    <property type="term" value="C:extracellular region"/>
    <property type="evidence" value="ECO:0007669"/>
    <property type="project" value="TreeGrafter"/>
</dbReference>
<feature type="compositionally biased region" description="Polar residues" evidence="1">
    <location>
        <begin position="476"/>
        <end position="485"/>
    </location>
</feature>
<dbReference type="RefSeq" id="WP_121158288.1">
    <property type="nucleotide sequence ID" value="NZ_RBKT01000001.1"/>
</dbReference>
<protein>
    <submittedName>
        <fullName evidence="3">Type VII secretion protein EccB</fullName>
    </submittedName>
</protein>
<feature type="compositionally biased region" description="Low complexity" evidence="1">
    <location>
        <begin position="496"/>
        <end position="533"/>
    </location>
</feature>
<dbReference type="NCBIfam" id="TIGR03919">
    <property type="entry name" value="T7SS_EccB"/>
    <property type="match status" value="1"/>
</dbReference>
<dbReference type="PANTHER" id="PTHR40765">
    <property type="entry name" value="ESX-2 SECRETION SYSTEM ATPASE ECCB2"/>
    <property type="match status" value="1"/>
</dbReference>
<reference evidence="3 4" key="1">
    <citation type="submission" date="2018-10" db="EMBL/GenBank/DDBJ databases">
        <title>Sequencing the genomes of 1000 actinobacteria strains.</title>
        <authorList>
            <person name="Klenk H.-P."/>
        </authorList>
    </citation>
    <scope>NUCLEOTIDE SEQUENCE [LARGE SCALE GENOMIC DNA]</scope>
    <source>
        <strain evidence="3 4">DSM 45175</strain>
    </source>
</reference>
<feature type="region of interest" description="Disordered" evidence="1">
    <location>
        <begin position="467"/>
        <end position="533"/>
    </location>
</feature>
<evidence type="ECO:0000313" key="4">
    <source>
        <dbReference type="Proteomes" id="UP000277671"/>
    </source>
</evidence>
<keyword evidence="2" id="KW-0812">Transmembrane</keyword>
<evidence type="ECO:0000256" key="1">
    <source>
        <dbReference type="SAM" id="MobiDB-lite"/>
    </source>
</evidence>